<reference evidence="2 3" key="1">
    <citation type="submission" date="2022-09" db="EMBL/GenBank/DDBJ databases">
        <authorList>
            <person name="Palmer J.M."/>
        </authorList>
    </citation>
    <scope>NUCLEOTIDE SEQUENCE [LARGE SCALE GENOMIC DNA]</scope>
    <source>
        <strain evidence="2 3">DSM 7382</strain>
    </source>
</reference>
<organism evidence="2 3">
    <name type="scientific">Cerrena zonata</name>
    <dbReference type="NCBI Taxonomy" id="2478898"/>
    <lineage>
        <taxon>Eukaryota</taxon>
        <taxon>Fungi</taxon>
        <taxon>Dikarya</taxon>
        <taxon>Basidiomycota</taxon>
        <taxon>Agaricomycotina</taxon>
        <taxon>Agaricomycetes</taxon>
        <taxon>Polyporales</taxon>
        <taxon>Cerrenaceae</taxon>
        <taxon>Cerrena</taxon>
    </lineage>
</organism>
<gene>
    <name evidence="2" type="ORF">QCA50_004359</name>
</gene>
<evidence type="ECO:0000256" key="1">
    <source>
        <dbReference type="SAM" id="MobiDB-lite"/>
    </source>
</evidence>
<keyword evidence="3" id="KW-1185">Reference proteome</keyword>
<dbReference type="EMBL" id="JASBNA010000004">
    <property type="protein sequence ID" value="KAK7692726.1"/>
    <property type="molecule type" value="Genomic_DNA"/>
</dbReference>
<protein>
    <submittedName>
        <fullName evidence="2">Uncharacterized protein</fullName>
    </submittedName>
</protein>
<proteinExistence type="predicted"/>
<dbReference type="AlphaFoldDB" id="A0AAW0GJ90"/>
<evidence type="ECO:0000313" key="3">
    <source>
        <dbReference type="Proteomes" id="UP001385951"/>
    </source>
</evidence>
<dbReference type="Proteomes" id="UP001385951">
    <property type="component" value="Unassembled WGS sequence"/>
</dbReference>
<evidence type="ECO:0000313" key="2">
    <source>
        <dbReference type="EMBL" id="KAK7692726.1"/>
    </source>
</evidence>
<accession>A0AAW0GJ90</accession>
<feature type="region of interest" description="Disordered" evidence="1">
    <location>
        <begin position="54"/>
        <end position="76"/>
    </location>
</feature>
<name>A0AAW0GJ90_9APHY</name>
<sequence length="76" mass="8774">MRERSDLDMVKRLLDLLHGKIVDTRAAHLDRSRAKAALQQLSFRIHYQRQAYLQRGSGGGGKPRRKNLESYFGTPH</sequence>
<comment type="caution">
    <text evidence="2">The sequence shown here is derived from an EMBL/GenBank/DDBJ whole genome shotgun (WGS) entry which is preliminary data.</text>
</comment>